<keyword evidence="1" id="KW-0966">Cell projection</keyword>
<proteinExistence type="predicted"/>
<keyword evidence="1" id="KW-0282">Flagellum</keyword>
<dbReference type="Pfam" id="PF24110">
    <property type="entry name" value="DUF7385"/>
    <property type="match status" value="1"/>
</dbReference>
<dbReference type="AlphaFoldDB" id="A0A1H6AKH0"/>
<dbReference type="InterPro" id="IPR055809">
    <property type="entry name" value="DUF7385"/>
</dbReference>
<reference evidence="1 4" key="2">
    <citation type="journal article" date="2019" name="Nat. Commun.">
        <title>A new type of DNA phosphorothioation-based antiviral system in archaea.</title>
        <authorList>
            <person name="Xiong L."/>
            <person name="Liu S."/>
            <person name="Chen S."/>
            <person name="Xiao Y."/>
            <person name="Zhu B."/>
            <person name="Gao Y."/>
            <person name="Zhang Y."/>
            <person name="Chen B."/>
            <person name="Luo J."/>
            <person name="Deng Z."/>
            <person name="Chen X."/>
            <person name="Wang L."/>
            <person name="Chen S."/>
        </authorList>
    </citation>
    <scope>NUCLEOTIDE SEQUENCE [LARGE SCALE GENOMIC DNA]</scope>
    <source>
        <strain evidence="1 4">CGMCC 1.10331</strain>
    </source>
</reference>
<dbReference type="Proteomes" id="UP000296733">
    <property type="component" value="Chromosome"/>
</dbReference>
<gene>
    <name evidence="1" type="ORF">DV707_08150</name>
    <name evidence="2" type="ORF">SAMN04488133_2372</name>
</gene>
<evidence type="ECO:0000313" key="1">
    <source>
        <dbReference type="EMBL" id="QCC47632.1"/>
    </source>
</evidence>
<protein>
    <submittedName>
        <fullName evidence="1">Flagella cluster protein</fullName>
    </submittedName>
</protein>
<dbReference type="EMBL" id="FNVN01000003">
    <property type="protein sequence ID" value="SEG49041.1"/>
    <property type="molecule type" value="Genomic_DNA"/>
</dbReference>
<dbReference type="KEGG" id="hlm:DV707_08150"/>
<dbReference type="OrthoDB" id="191000at2157"/>
<dbReference type="RefSeq" id="WP_103992078.1">
    <property type="nucleotide sequence ID" value="NZ_CP031311.1"/>
</dbReference>
<evidence type="ECO:0000313" key="2">
    <source>
        <dbReference type="EMBL" id="SEG49041.1"/>
    </source>
</evidence>
<name>A0A1H6AKH0_9EURY</name>
<dbReference type="Proteomes" id="UP000236740">
    <property type="component" value="Unassembled WGS sequence"/>
</dbReference>
<accession>A0A1H6AKH0</accession>
<evidence type="ECO:0000313" key="4">
    <source>
        <dbReference type="Proteomes" id="UP000296733"/>
    </source>
</evidence>
<dbReference type="GeneID" id="39858051"/>
<evidence type="ECO:0000313" key="3">
    <source>
        <dbReference type="Proteomes" id="UP000236740"/>
    </source>
</evidence>
<keyword evidence="3" id="KW-1185">Reference proteome</keyword>
<dbReference type="EMBL" id="CP031311">
    <property type="protein sequence ID" value="QCC47632.1"/>
    <property type="molecule type" value="Genomic_DNA"/>
</dbReference>
<reference evidence="2 3" key="1">
    <citation type="submission" date="2016-10" db="EMBL/GenBank/DDBJ databases">
        <authorList>
            <person name="de Groot N.N."/>
        </authorList>
    </citation>
    <scope>NUCLEOTIDE SEQUENCE [LARGE SCALE GENOMIC DNA]</scope>
    <source>
        <strain evidence="2 3">CGMCC 1.10331</strain>
    </source>
</reference>
<organism evidence="2 3">
    <name type="scientific">Halobellus limi</name>
    <dbReference type="NCBI Taxonomy" id="699433"/>
    <lineage>
        <taxon>Archaea</taxon>
        <taxon>Methanobacteriati</taxon>
        <taxon>Methanobacteriota</taxon>
        <taxon>Stenosarchaea group</taxon>
        <taxon>Halobacteria</taxon>
        <taxon>Halobacteriales</taxon>
        <taxon>Haloferacaceae</taxon>
        <taxon>Halobellus</taxon>
    </lineage>
</organism>
<sequence>MGDQFDQHAVRHRMKLLRSDGDVTLYENRDGVECPACGDPFSRVLLTERRSHSFDLSETARLCVSREEDRLVVCTHDR</sequence>
<keyword evidence="1" id="KW-0969">Cilium</keyword>